<reference evidence="1 2" key="1">
    <citation type="submission" date="2016-11" db="EMBL/GenBank/DDBJ databases">
        <authorList>
            <person name="Jaros S."/>
            <person name="Januszkiewicz K."/>
            <person name="Wedrychowicz H."/>
        </authorList>
    </citation>
    <scope>NUCLEOTIDE SEQUENCE [LARGE SCALE GENOMIC DNA]</scope>
</reference>
<dbReference type="EMBL" id="FQNC01000049">
    <property type="protein sequence ID" value="SGY81017.1"/>
    <property type="molecule type" value="Genomic_DNA"/>
</dbReference>
<dbReference type="AlphaFoldDB" id="A0A2X0PFC4"/>
<evidence type="ECO:0000313" key="1">
    <source>
        <dbReference type="EMBL" id="SGY81017.1"/>
    </source>
</evidence>
<organism evidence="1 2">
    <name type="scientific">Microbotryum silenes-dioicae</name>
    <dbReference type="NCBI Taxonomy" id="796604"/>
    <lineage>
        <taxon>Eukaryota</taxon>
        <taxon>Fungi</taxon>
        <taxon>Dikarya</taxon>
        <taxon>Basidiomycota</taxon>
        <taxon>Pucciniomycotina</taxon>
        <taxon>Microbotryomycetes</taxon>
        <taxon>Microbotryales</taxon>
        <taxon>Microbotryaceae</taxon>
        <taxon>Microbotryum</taxon>
    </lineage>
</organism>
<protein>
    <submittedName>
        <fullName evidence="1">BQ5605_C009g05439 protein</fullName>
    </submittedName>
</protein>
<gene>
    <name evidence="1" type="primary">BQ5605_C009g05439</name>
    <name evidence="1" type="ORF">BQ5605_C009G05439</name>
</gene>
<evidence type="ECO:0000313" key="2">
    <source>
        <dbReference type="Proteomes" id="UP000249464"/>
    </source>
</evidence>
<proteinExistence type="predicted"/>
<name>A0A2X0PFC4_9BASI</name>
<sequence length="34" mass="3681">MPGGHSNFIPRTLQCDACTARFPTSTSVMVDLNI</sequence>
<dbReference type="Proteomes" id="UP000249464">
    <property type="component" value="Unassembled WGS sequence"/>
</dbReference>
<keyword evidence="2" id="KW-1185">Reference proteome</keyword>
<accession>A0A2X0PFC4</accession>